<evidence type="ECO:0000256" key="7">
    <source>
        <dbReference type="ARBA" id="ARBA00022833"/>
    </source>
</evidence>
<evidence type="ECO:0000313" key="14">
    <source>
        <dbReference type="EMBL" id="GAA1272170.1"/>
    </source>
</evidence>
<dbReference type="InterPro" id="IPR027417">
    <property type="entry name" value="P-loop_NTPase"/>
</dbReference>
<feature type="binding site" evidence="10">
    <location>
        <position position="308"/>
    </location>
    <ligand>
        <name>Zn(2+)</name>
        <dbReference type="ChEBI" id="CHEBI:29105"/>
    </ligand>
</feature>
<evidence type="ECO:0000259" key="12">
    <source>
        <dbReference type="PROSITE" id="PS50936"/>
    </source>
</evidence>
<gene>
    <name evidence="14" type="primary">rsgA_2</name>
    <name evidence="10" type="synonym">rsgA</name>
    <name evidence="14" type="ORF">GCM10009665_70260</name>
</gene>
<feature type="compositionally biased region" description="Low complexity" evidence="11">
    <location>
        <begin position="1"/>
        <end position="17"/>
    </location>
</feature>
<feature type="binding site" evidence="10">
    <location>
        <begin position="228"/>
        <end position="236"/>
    </location>
    <ligand>
        <name>GTP</name>
        <dbReference type="ChEBI" id="CHEBI:37565"/>
    </ligand>
</feature>
<evidence type="ECO:0000313" key="15">
    <source>
        <dbReference type="Proteomes" id="UP001500037"/>
    </source>
</evidence>
<feature type="binding site" evidence="10">
    <location>
        <begin position="178"/>
        <end position="181"/>
    </location>
    <ligand>
        <name>GTP</name>
        <dbReference type="ChEBI" id="CHEBI:37565"/>
    </ligand>
</feature>
<evidence type="ECO:0000256" key="3">
    <source>
        <dbReference type="ARBA" id="ARBA00022723"/>
    </source>
</evidence>
<keyword evidence="9 10" id="KW-0342">GTP-binding</keyword>
<evidence type="ECO:0000256" key="9">
    <source>
        <dbReference type="ARBA" id="ARBA00023134"/>
    </source>
</evidence>
<keyword evidence="7 10" id="KW-0862">Zinc</keyword>
<dbReference type="EMBL" id="BAAALF010000226">
    <property type="protein sequence ID" value="GAA1272170.1"/>
    <property type="molecule type" value="Genomic_DNA"/>
</dbReference>
<evidence type="ECO:0000256" key="5">
    <source>
        <dbReference type="ARBA" id="ARBA00022741"/>
    </source>
</evidence>
<evidence type="ECO:0000259" key="13">
    <source>
        <dbReference type="PROSITE" id="PS51721"/>
    </source>
</evidence>
<dbReference type="Pfam" id="PF03193">
    <property type="entry name" value="RsgA_GTPase"/>
    <property type="match status" value="1"/>
</dbReference>
<keyword evidence="2 10" id="KW-0690">Ribosome biogenesis</keyword>
<dbReference type="CDD" id="cd01854">
    <property type="entry name" value="YjeQ_EngC"/>
    <property type="match status" value="1"/>
</dbReference>
<sequence length="388" mass="40642">MLNASVSSVSSPSSPSSEVLGTPPSAGLSSYGWTAELDELFAPLAEAGLVPGRLARVDRGQADVVVADPLTGRLRTVRADTRPVGSAETVENPCTGDWVALEPTGAEAPVATVRALLPRATAIIRKGAGKRSDGQVLAANVDTVLIAVSLAVDPDLGRVERFVALAWESGAQPLVVLTKGDLVDDAEFVREDVERVAPGVTVLVVSAETGEGLDVLRACLGATSALVGQSGAGKSTLTNALAGTDVMVVQGTRDSDEKGRHTTTTREMIPLPQGGVLIDTPGLRGVGLYGGEGLDQAFSEIAELAEQCRFHDCTHQAEPGCAVLAALADGTLPERRMDSYRKLQRENEWIASRADARLAAERVRAWKAVSKSARGNIRPWSGSRAPRN</sequence>
<dbReference type="InterPro" id="IPR004881">
    <property type="entry name" value="Ribosome_biogen_GTPase_RsgA"/>
</dbReference>
<evidence type="ECO:0000256" key="4">
    <source>
        <dbReference type="ARBA" id="ARBA00022730"/>
    </source>
</evidence>
<keyword evidence="1 10" id="KW-0963">Cytoplasm</keyword>
<keyword evidence="8 10" id="KW-0694">RNA-binding</keyword>
<dbReference type="EC" id="3.6.1.-" evidence="10"/>
<keyword evidence="5 10" id="KW-0547">Nucleotide-binding</keyword>
<keyword evidence="4 10" id="KW-0699">rRNA-binding</keyword>
<evidence type="ECO:0000256" key="8">
    <source>
        <dbReference type="ARBA" id="ARBA00022884"/>
    </source>
</evidence>
<dbReference type="Gene3D" id="1.10.40.50">
    <property type="entry name" value="Probable gtpase engc, domain 3"/>
    <property type="match status" value="1"/>
</dbReference>
<comment type="similarity">
    <text evidence="10">Belongs to the TRAFAC class YlqF/YawG GTPase family. RsgA subfamily.</text>
</comment>
<comment type="caution">
    <text evidence="14">The sequence shown here is derived from an EMBL/GenBank/DDBJ whole genome shotgun (WGS) entry which is preliminary data.</text>
</comment>
<reference evidence="14 15" key="1">
    <citation type="journal article" date="2019" name="Int. J. Syst. Evol. Microbiol.">
        <title>The Global Catalogue of Microorganisms (GCM) 10K type strain sequencing project: providing services to taxonomists for standard genome sequencing and annotation.</title>
        <authorList>
            <consortium name="The Broad Institute Genomics Platform"/>
            <consortium name="The Broad Institute Genome Sequencing Center for Infectious Disease"/>
            <person name="Wu L."/>
            <person name="Ma J."/>
        </authorList>
    </citation>
    <scope>NUCLEOTIDE SEQUENCE [LARGE SCALE GENOMIC DNA]</scope>
    <source>
        <strain evidence="14 15">JCM 13004</strain>
    </source>
</reference>
<keyword evidence="15" id="KW-1185">Reference proteome</keyword>
<evidence type="ECO:0000256" key="2">
    <source>
        <dbReference type="ARBA" id="ARBA00022517"/>
    </source>
</evidence>
<dbReference type="PROSITE" id="PS50936">
    <property type="entry name" value="ENGC_GTPASE"/>
    <property type="match status" value="1"/>
</dbReference>
<dbReference type="Gene3D" id="3.40.50.300">
    <property type="entry name" value="P-loop containing nucleotide triphosphate hydrolases"/>
    <property type="match status" value="1"/>
</dbReference>
<protein>
    <recommendedName>
        <fullName evidence="10">Small ribosomal subunit biogenesis GTPase RsgA</fullName>
        <ecNumber evidence="10">3.6.1.-</ecNumber>
    </recommendedName>
</protein>
<dbReference type="InterPro" id="IPR030378">
    <property type="entry name" value="G_CP_dom"/>
</dbReference>
<dbReference type="SUPFAM" id="SSF52540">
    <property type="entry name" value="P-loop containing nucleoside triphosphate hydrolases"/>
    <property type="match status" value="1"/>
</dbReference>
<dbReference type="Proteomes" id="UP001500037">
    <property type="component" value="Unassembled WGS sequence"/>
</dbReference>
<dbReference type="PROSITE" id="PS51721">
    <property type="entry name" value="G_CP"/>
    <property type="match status" value="1"/>
</dbReference>
<feature type="binding site" evidence="10">
    <location>
        <position position="313"/>
    </location>
    <ligand>
        <name>Zn(2+)</name>
        <dbReference type="ChEBI" id="CHEBI:29105"/>
    </ligand>
</feature>
<comment type="subunit">
    <text evidence="10">Monomer. Associates with 30S ribosomal subunit, binds 16S rRNA.</text>
</comment>
<comment type="function">
    <text evidence="10">One of several proteins that assist in the late maturation steps of the functional core of the 30S ribosomal subunit. Helps release RbfA from mature subunits. May play a role in the assembly of ribosomal proteins into the subunit. Circularly permuted GTPase that catalyzes slow GTP hydrolysis, GTPase activity is stimulated by the 30S ribosomal subunit.</text>
</comment>
<organism evidence="14 15">
    <name type="scientific">Kitasatospora nipponensis</name>
    <dbReference type="NCBI Taxonomy" id="258049"/>
    <lineage>
        <taxon>Bacteria</taxon>
        <taxon>Bacillati</taxon>
        <taxon>Actinomycetota</taxon>
        <taxon>Actinomycetes</taxon>
        <taxon>Kitasatosporales</taxon>
        <taxon>Streptomycetaceae</taxon>
        <taxon>Kitasatospora</taxon>
    </lineage>
</organism>
<name>A0ABN1X1B2_9ACTN</name>
<dbReference type="PANTHER" id="PTHR32120:SF10">
    <property type="entry name" value="SMALL RIBOSOMAL SUBUNIT BIOGENESIS GTPASE RSGA"/>
    <property type="match status" value="1"/>
</dbReference>
<feature type="domain" description="CP-type G" evidence="13">
    <location>
        <begin position="131"/>
        <end position="286"/>
    </location>
</feature>
<evidence type="ECO:0000256" key="6">
    <source>
        <dbReference type="ARBA" id="ARBA00022801"/>
    </source>
</evidence>
<dbReference type="RefSeq" id="WP_425556275.1">
    <property type="nucleotide sequence ID" value="NZ_BAAALF010000226.1"/>
</dbReference>
<evidence type="ECO:0000256" key="1">
    <source>
        <dbReference type="ARBA" id="ARBA00022490"/>
    </source>
</evidence>
<dbReference type="InterPro" id="IPR010914">
    <property type="entry name" value="RsgA_GTPase_dom"/>
</dbReference>
<feature type="binding site" evidence="10">
    <location>
        <position position="315"/>
    </location>
    <ligand>
        <name>Zn(2+)</name>
        <dbReference type="ChEBI" id="CHEBI:29105"/>
    </ligand>
</feature>
<feature type="binding site" evidence="10">
    <location>
        <position position="321"/>
    </location>
    <ligand>
        <name>Zn(2+)</name>
        <dbReference type="ChEBI" id="CHEBI:29105"/>
    </ligand>
</feature>
<proteinExistence type="inferred from homology"/>
<dbReference type="HAMAP" id="MF_01820">
    <property type="entry name" value="GTPase_RsgA"/>
    <property type="match status" value="1"/>
</dbReference>
<evidence type="ECO:0000256" key="10">
    <source>
        <dbReference type="HAMAP-Rule" id="MF_01820"/>
    </source>
</evidence>
<comment type="cofactor">
    <cofactor evidence="10">
        <name>Zn(2+)</name>
        <dbReference type="ChEBI" id="CHEBI:29105"/>
    </cofactor>
    <text evidence="10">Binds 1 zinc ion per subunit.</text>
</comment>
<dbReference type="PANTHER" id="PTHR32120">
    <property type="entry name" value="SMALL RIBOSOMAL SUBUNIT BIOGENESIS GTPASE RSGA"/>
    <property type="match status" value="1"/>
</dbReference>
<dbReference type="NCBIfam" id="TIGR00157">
    <property type="entry name" value="ribosome small subunit-dependent GTPase A"/>
    <property type="match status" value="1"/>
</dbReference>
<accession>A0ABN1X1B2</accession>
<keyword evidence="6 10" id="KW-0378">Hydrolase</keyword>
<feature type="region of interest" description="Disordered" evidence="11">
    <location>
        <begin position="1"/>
        <end position="25"/>
    </location>
</feature>
<comment type="subcellular location">
    <subcellularLocation>
        <location evidence="10">Cytoplasm</location>
    </subcellularLocation>
</comment>
<feature type="domain" description="EngC GTPase" evidence="12">
    <location>
        <begin position="139"/>
        <end position="284"/>
    </location>
</feature>
<keyword evidence="3 10" id="KW-0479">Metal-binding</keyword>
<evidence type="ECO:0000256" key="11">
    <source>
        <dbReference type="SAM" id="MobiDB-lite"/>
    </source>
</evidence>